<reference evidence="5" key="1">
    <citation type="submission" date="2016-10" db="EMBL/GenBank/DDBJ databases">
        <authorList>
            <person name="de Groot N.N."/>
        </authorList>
    </citation>
    <scope>NUCLEOTIDE SEQUENCE [LARGE SCALE GENOMIC DNA]</scope>
    <source>
        <strain evidence="5">DSM 45460</strain>
    </source>
</reference>
<dbReference type="Pfam" id="PF13377">
    <property type="entry name" value="Peripla_BP_3"/>
    <property type="match status" value="1"/>
</dbReference>
<evidence type="ECO:0000256" key="1">
    <source>
        <dbReference type="ARBA" id="ARBA00023015"/>
    </source>
</evidence>
<accession>A0A1G8Y6Z6</accession>
<dbReference type="PANTHER" id="PTHR30146">
    <property type="entry name" value="LACI-RELATED TRANSCRIPTIONAL REPRESSOR"/>
    <property type="match status" value="1"/>
</dbReference>
<dbReference type="SUPFAM" id="SSF53822">
    <property type="entry name" value="Periplasmic binding protein-like I"/>
    <property type="match status" value="1"/>
</dbReference>
<organism evidence="5 6">
    <name type="scientific">Actinopolyspora mzabensis</name>
    <dbReference type="NCBI Taxonomy" id="995066"/>
    <lineage>
        <taxon>Bacteria</taxon>
        <taxon>Bacillati</taxon>
        <taxon>Actinomycetota</taxon>
        <taxon>Actinomycetes</taxon>
        <taxon>Actinopolysporales</taxon>
        <taxon>Actinopolysporaceae</taxon>
        <taxon>Actinopolyspora</taxon>
    </lineage>
</organism>
<proteinExistence type="predicted"/>
<evidence type="ECO:0000256" key="2">
    <source>
        <dbReference type="ARBA" id="ARBA00023125"/>
    </source>
</evidence>
<keyword evidence="2" id="KW-0238">DNA-binding</keyword>
<feature type="domain" description="Transcriptional regulator LacI/GalR-like sensor" evidence="4">
    <location>
        <begin position="2"/>
        <end position="61"/>
    </location>
</feature>
<evidence type="ECO:0000256" key="3">
    <source>
        <dbReference type="ARBA" id="ARBA00023163"/>
    </source>
</evidence>
<evidence type="ECO:0000313" key="6">
    <source>
        <dbReference type="Proteomes" id="UP000199213"/>
    </source>
</evidence>
<dbReference type="Gene3D" id="3.40.50.2300">
    <property type="match status" value="1"/>
</dbReference>
<evidence type="ECO:0000259" key="4">
    <source>
        <dbReference type="Pfam" id="PF13377"/>
    </source>
</evidence>
<evidence type="ECO:0000313" key="5">
    <source>
        <dbReference type="EMBL" id="SDJ98582.1"/>
    </source>
</evidence>
<sequence>MAGFDDSPDSAYFTPPLTTVRQNFDAVGRRSMDVLLQRINSPAETATRVVIRPELVARQSTIGRLRTPPAR</sequence>
<dbReference type="AlphaFoldDB" id="A0A1G8Y6Z6"/>
<keyword evidence="3" id="KW-0804">Transcription</keyword>
<gene>
    <name evidence="5" type="ORF">SAMN04487820_103289</name>
</gene>
<dbReference type="GO" id="GO:0003700">
    <property type="term" value="F:DNA-binding transcription factor activity"/>
    <property type="evidence" value="ECO:0007669"/>
    <property type="project" value="TreeGrafter"/>
</dbReference>
<dbReference type="PANTHER" id="PTHR30146:SF153">
    <property type="entry name" value="LACTOSE OPERON REPRESSOR"/>
    <property type="match status" value="1"/>
</dbReference>
<dbReference type="Proteomes" id="UP000199213">
    <property type="component" value="Unassembled WGS sequence"/>
</dbReference>
<dbReference type="GO" id="GO:0000976">
    <property type="term" value="F:transcription cis-regulatory region binding"/>
    <property type="evidence" value="ECO:0007669"/>
    <property type="project" value="TreeGrafter"/>
</dbReference>
<keyword evidence="6" id="KW-1185">Reference proteome</keyword>
<keyword evidence="1" id="KW-0805">Transcription regulation</keyword>
<dbReference type="InterPro" id="IPR046335">
    <property type="entry name" value="LacI/GalR-like_sensor"/>
</dbReference>
<dbReference type="InterPro" id="IPR028082">
    <property type="entry name" value="Peripla_BP_I"/>
</dbReference>
<protein>
    <submittedName>
        <fullName evidence="5">Substrate-binding protein-like domain-containing protein</fullName>
    </submittedName>
</protein>
<name>A0A1G8Y6Z6_ACTMZ</name>
<dbReference type="EMBL" id="FNFM01000003">
    <property type="protein sequence ID" value="SDJ98582.1"/>
    <property type="molecule type" value="Genomic_DNA"/>
</dbReference>